<dbReference type="CDD" id="cd03264">
    <property type="entry name" value="ABC_drug_resistance_like"/>
    <property type="match status" value="1"/>
</dbReference>
<dbReference type="InterPro" id="IPR017871">
    <property type="entry name" value="ABC_transporter-like_CS"/>
</dbReference>
<keyword evidence="4 6" id="KW-0067">ATP-binding</keyword>
<protein>
    <submittedName>
        <fullName evidence="6">ABC transporter, ATP-binding protein</fullName>
    </submittedName>
</protein>
<dbReference type="AlphaFoldDB" id="A0A261FLH7"/>
<comment type="caution">
    <text evidence="6">The sequence shown here is derived from an EMBL/GenBank/DDBJ whole genome shotgun (WGS) entry which is preliminary data.</text>
</comment>
<evidence type="ECO:0000313" key="7">
    <source>
        <dbReference type="Proteomes" id="UP000216871"/>
    </source>
</evidence>
<dbReference type="EMBL" id="MWWW01000011">
    <property type="protein sequence ID" value="OZG59823.1"/>
    <property type="molecule type" value="Genomic_DNA"/>
</dbReference>
<dbReference type="InterPro" id="IPR003593">
    <property type="entry name" value="AAA+_ATPase"/>
</dbReference>
<dbReference type="Proteomes" id="UP000216871">
    <property type="component" value="Unassembled WGS sequence"/>
</dbReference>
<evidence type="ECO:0000256" key="1">
    <source>
        <dbReference type="ARBA" id="ARBA00005417"/>
    </source>
</evidence>
<name>A0A261FLH7_9BIFI</name>
<keyword evidence="7" id="KW-1185">Reference proteome</keyword>
<dbReference type="InterPro" id="IPR003439">
    <property type="entry name" value="ABC_transporter-like_ATP-bd"/>
</dbReference>
<dbReference type="PROSITE" id="PS00211">
    <property type="entry name" value="ABC_TRANSPORTER_1"/>
    <property type="match status" value="1"/>
</dbReference>
<evidence type="ECO:0000256" key="2">
    <source>
        <dbReference type="ARBA" id="ARBA00022448"/>
    </source>
</evidence>
<keyword evidence="2" id="KW-0813">Transport</keyword>
<sequence>MLTVDNVSKKLSGKTILHDINLEFDHGVYGLLAPNGAGKTTLMKLMTTLLFPDSGSIRLDGEDIVALGERYRGQIGYLPQDFGYYPGYTPRQFLRYIAALQGMPRHGLDARIDALLDMVGLSETANKRMRTFSGGMIQRVGIAQALVHDPGILILDEPTAGLDPKERVRFRNIIHSLAANRIVILSTHIVSDLETIAGHIVMLRDGTVYTNASPADICSSLEGRIYEVAAGTPLAEGQRLLSEVQYGGETRLRIYSEDPIAGDANASGPNVTSAGLTTTGLAAGTATGIATGAAVNPIANPTASPAAYPAANPAAAPAAAPTAAPVMVAPNLEDAFLVIYGG</sequence>
<dbReference type="OrthoDB" id="9804819at2"/>
<proteinExistence type="inferred from homology"/>
<dbReference type="GO" id="GO:0016887">
    <property type="term" value="F:ATP hydrolysis activity"/>
    <property type="evidence" value="ECO:0007669"/>
    <property type="project" value="InterPro"/>
</dbReference>
<accession>A0A261FLH7</accession>
<evidence type="ECO:0000259" key="5">
    <source>
        <dbReference type="PROSITE" id="PS50893"/>
    </source>
</evidence>
<gene>
    <name evidence="6" type="ORF">BMYO_1057</name>
</gene>
<dbReference type="SUPFAM" id="SSF52540">
    <property type="entry name" value="P-loop containing nucleoside triphosphate hydrolases"/>
    <property type="match status" value="1"/>
</dbReference>
<dbReference type="InterPro" id="IPR027417">
    <property type="entry name" value="P-loop_NTPase"/>
</dbReference>
<organism evidence="6 7">
    <name type="scientific">Bifidobacterium myosotis</name>
    <dbReference type="NCBI Taxonomy" id="1630166"/>
    <lineage>
        <taxon>Bacteria</taxon>
        <taxon>Bacillati</taxon>
        <taxon>Actinomycetota</taxon>
        <taxon>Actinomycetes</taxon>
        <taxon>Bifidobacteriales</taxon>
        <taxon>Bifidobacteriaceae</taxon>
        <taxon>Bifidobacterium</taxon>
    </lineage>
</organism>
<dbReference type="SMART" id="SM00382">
    <property type="entry name" value="AAA"/>
    <property type="match status" value="1"/>
</dbReference>
<feature type="domain" description="ABC transporter" evidence="5">
    <location>
        <begin position="2"/>
        <end position="230"/>
    </location>
</feature>
<dbReference type="Pfam" id="PF00005">
    <property type="entry name" value="ABC_tran"/>
    <property type="match status" value="1"/>
</dbReference>
<keyword evidence="3" id="KW-0547">Nucleotide-binding</keyword>
<dbReference type="GO" id="GO:0005524">
    <property type="term" value="F:ATP binding"/>
    <property type="evidence" value="ECO:0007669"/>
    <property type="project" value="UniProtKB-KW"/>
</dbReference>
<evidence type="ECO:0000256" key="3">
    <source>
        <dbReference type="ARBA" id="ARBA00022741"/>
    </source>
</evidence>
<dbReference type="RefSeq" id="WP_094667524.1">
    <property type="nucleotide sequence ID" value="NZ_MWWW01000011.1"/>
</dbReference>
<dbReference type="PROSITE" id="PS50893">
    <property type="entry name" value="ABC_TRANSPORTER_2"/>
    <property type="match status" value="1"/>
</dbReference>
<dbReference type="PANTHER" id="PTHR43335">
    <property type="entry name" value="ABC TRANSPORTER, ATP-BINDING PROTEIN"/>
    <property type="match status" value="1"/>
</dbReference>
<comment type="similarity">
    <text evidence="1">Belongs to the ABC transporter superfamily.</text>
</comment>
<reference evidence="6 7" key="1">
    <citation type="journal article" date="2017" name="BMC Genomics">
        <title>Comparative genomic and phylogenomic analyses of the Bifidobacteriaceae family.</title>
        <authorList>
            <person name="Lugli G.A."/>
            <person name="Milani C."/>
            <person name="Turroni F."/>
            <person name="Duranti S."/>
            <person name="Mancabelli L."/>
            <person name="Mangifesta M."/>
            <person name="Ferrario C."/>
            <person name="Modesto M."/>
            <person name="Mattarelli P."/>
            <person name="Jiri K."/>
            <person name="van Sinderen D."/>
            <person name="Ventura M."/>
        </authorList>
    </citation>
    <scope>NUCLEOTIDE SEQUENCE [LARGE SCALE GENOMIC DNA]</scope>
    <source>
        <strain evidence="6 7">DSM 100196</strain>
    </source>
</reference>
<dbReference type="PANTHER" id="PTHR43335:SF2">
    <property type="entry name" value="ABC TRANSPORTER, ATP-BINDING PROTEIN"/>
    <property type="match status" value="1"/>
</dbReference>
<evidence type="ECO:0000256" key="4">
    <source>
        <dbReference type="ARBA" id="ARBA00022840"/>
    </source>
</evidence>
<evidence type="ECO:0000313" key="6">
    <source>
        <dbReference type="EMBL" id="OZG59823.1"/>
    </source>
</evidence>
<dbReference type="Gene3D" id="3.40.50.300">
    <property type="entry name" value="P-loop containing nucleotide triphosphate hydrolases"/>
    <property type="match status" value="1"/>
</dbReference>